<evidence type="ECO:0000256" key="3">
    <source>
        <dbReference type="ARBA" id="ARBA00022729"/>
    </source>
</evidence>
<reference evidence="7" key="1">
    <citation type="submission" date="2023-12" db="EMBL/GenBank/DDBJ databases">
        <title>Fervidustalea candida gen. nov., sp. nov., a novel member of the family Paenibacillaceae isolated from a geothermal area.</title>
        <authorList>
            <person name="Li W.-J."/>
            <person name="Jiao J.-Y."/>
            <person name="Chen Y."/>
        </authorList>
    </citation>
    <scope>NUCLEOTIDE SEQUENCE</scope>
    <source>
        <strain evidence="7">SYSU GA230002</strain>
    </source>
</reference>
<dbReference type="InterPro" id="IPR010068">
    <property type="entry name" value="Peri-bd_TauA"/>
</dbReference>
<dbReference type="PANTHER" id="PTHR30024:SF47">
    <property type="entry name" value="TAURINE-BINDING PERIPLASMIC PROTEIN"/>
    <property type="match status" value="1"/>
</dbReference>
<dbReference type="Proteomes" id="UP001310386">
    <property type="component" value="Unassembled WGS sequence"/>
</dbReference>
<gene>
    <name evidence="7" type="ORF">VF724_04815</name>
</gene>
<dbReference type="Pfam" id="PF09084">
    <property type="entry name" value="NMT1"/>
    <property type="match status" value="1"/>
</dbReference>
<organism evidence="7 8">
    <name type="scientific">Ferviditalea candida</name>
    <dbReference type="NCBI Taxonomy" id="3108399"/>
    <lineage>
        <taxon>Bacteria</taxon>
        <taxon>Bacillati</taxon>
        <taxon>Bacillota</taxon>
        <taxon>Bacilli</taxon>
        <taxon>Bacillales</taxon>
        <taxon>Paenibacillaceae</taxon>
        <taxon>Ferviditalea</taxon>
    </lineage>
</organism>
<evidence type="ECO:0000259" key="6">
    <source>
        <dbReference type="SMART" id="SM00062"/>
    </source>
</evidence>
<feature type="signal peptide" evidence="5">
    <location>
        <begin position="1"/>
        <end position="28"/>
    </location>
</feature>
<feature type="compositionally biased region" description="Low complexity" evidence="4">
    <location>
        <begin position="31"/>
        <end position="50"/>
    </location>
</feature>
<dbReference type="InterPro" id="IPR001638">
    <property type="entry name" value="Solute-binding_3/MltF_N"/>
</dbReference>
<feature type="region of interest" description="Disordered" evidence="4">
    <location>
        <begin position="31"/>
        <end position="55"/>
    </location>
</feature>
<dbReference type="EMBL" id="JAYJLD010000005">
    <property type="protein sequence ID" value="MEB3100979.1"/>
    <property type="molecule type" value="Genomic_DNA"/>
</dbReference>
<dbReference type="SMART" id="SM00062">
    <property type="entry name" value="PBPb"/>
    <property type="match status" value="1"/>
</dbReference>
<accession>A0ABU5ZER2</accession>
<dbReference type="RefSeq" id="WP_371753096.1">
    <property type="nucleotide sequence ID" value="NZ_JAYJLD010000005.1"/>
</dbReference>
<keyword evidence="8" id="KW-1185">Reference proteome</keyword>
<dbReference type="CDD" id="cd13560">
    <property type="entry name" value="PBP2_taurine"/>
    <property type="match status" value="1"/>
</dbReference>
<evidence type="ECO:0000256" key="2">
    <source>
        <dbReference type="ARBA" id="ARBA00010742"/>
    </source>
</evidence>
<evidence type="ECO:0000256" key="4">
    <source>
        <dbReference type="SAM" id="MobiDB-lite"/>
    </source>
</evidence>
<feature type="chain" id="PRO_5045372667" evidence="5">
    <location>
        <begin position="29"/>
        <end position="369"/>
    </location>
</feature>
<keyword evidence="3 5" id="KW-0732">Signal</keyword>
<dbReference type="Gene3D" id="3.40.190.10">
    <property type="entry name" value="Periplasmic binding protein-like II"/>
    <property type="match status" value="2"/>
</dbReference>
<name>A0ABU5ZER2_9BACL</name>
<evidence type="ECO:0000313" key="7">
    <source>
        <dbReference type="EMBL" id="MEB3100979.1"/>
    </source>
</evidence>
<proteinExistence type="inferred from homology"/>
<evidence type="ECO:0000256" key="1">
    <source>
        <dbReference type="ARBA" id="ARBA00004418"/>
    </source>
</evidence>
<dbReference type="InterPro" id="IPR015168">
    <property type="entry name" value="SsuA/THI5"/>
</dbReference>
<protein>
    <submittedName>
        <fullName evidence="7">ABC transporter substrate-binding protein</fullName>
    </submittedName>
</protein>
<evidence type="ECO:0000256" key="5">
    <source>
        <dbReference type="SAM" id="SignalP"/>
    </source>
</evidence>
<comment type="similarity">
    <text evidence="2">Belongs to the bacterial solute-binding protein SsuA/TauA family.</text>
</comment>
<feature type="domain" description="Solute-binding protein family 3/N-terminal" evidence="6">
    <location>
        <begin position="61"/>
        <end position="293"/>
    </location>
</feature>
<dbReference type="SUPFAM" id="SSF53850">
    <property type="entry name" value="Periplasmic binding protein-like II"/>
    <property type="match status" value="1"/>
</dbReference>
<comment type="caution">
    <text evidence="7">The sequence shown here is derived from an EMBL/GenBank/DDBJ whole genome shotgun (WGS) entry which is preliminary data.</text>
</comment>
<dbReference type="PANTHER" id="PTHR30024">
    <property type="entry name" value="ALIPHATIC SULFONATES-BINDING PROTEIN-RELATED"/>
    <property type="match status" value="1"/>
</dbReference>
<dbReference type="PROSITE" id="PS51257">
    <property type="entry name" value="PROKAR_LIPOPROTEIN"/>
    <property type="match status" value="1"/>
</dbReference>
<evidence type="ECO:0000313" key="8">
    <source>
        <dbReference type="Proteomes" id="UP001310386"/>
    </source>
</evidence>
<comment type="subcellular location">
    <subcellularLocation>
        <location evidence="1">Periplasm</location>
    </subcellularLocation>
</comment>
<sequence length="369" mass="39802">MKAARKWGLGVFSIFCLVLFAACGNQQASPSGQSSAAPASTASAQPQSNSGDTANLKMPKEIRIGYQVIPNAELLAKAMKFYEQKFAGVTVNWRQFQSARDVNTAITAGSIDVGLIGSSSVATGIAQDLPYQVIWIHDIIGDNEALVVKKNSGVSSIKDTVGKKIAVPFGSTTHYSFLSALKLNNIDPAKVTILDMQPQEMLAAWKAGQIDGGYVWYPILGEMEKDGNVIITSRNLSEKGIITADVCVASKDFIKNYPAAVTRYIEALDQSVKFYRSSKDQAVAAMAKELNVSEADAKLFMDQLVWLDASEQAGDKYLGTPDNKGQFAKALMDTAEFLKGQKVIASVPDLDTYKAALQSQFVTAVSKEK</sequence>